<gene>
    <name evidence="7" type="ORF">ACFQ04_17425</name>
</gene>
<keyword evidence="4 6" id="KW-1133">Transmembrane helix</keyword>
<name>A0ABW3GD12_9NOCA</name>
<organism evidence="7 8">
    <name type="scientific">Williamsia deligens</name>
    <dbReference type="NCBI Taxonomy" id="321325"/>
    <lineage>
        <taxon>Bacteria</taxon>
        <taxon>Bacillati</taxon>
        <taxon>Actinomycetota</taxon>
        <taxon>Actinomycetes</taxon>
        <taxon>Mycobacteriales</taxon>
        <taxon>Nocardiaceae</taxon>
        <taxon>Williamsia</taxon>
    </lineage>
</organism>
<keyword evidence="2" id="KW-1003">Cell membrane</keyword>
<feature type="transmembrane region" description="Helical" evidence="6">
    <location>
        <begin position="41"/>
        <end position="64"/>
    </location>
</feature>
<protein>
    <submittedName>
        <fullName evidence="7">LysE family translocator</fullName>
    </submittedName>
</protein>
<evidence type="ECO:0000256" key="1">
    <source>
        <dbReference type="ARBA" id="ARBA00004651"/>
    </source>
</evidence>
<dbReference type="EMBL" id="JBHTIL010000006">
    <property type="protein sequence ID" value="MFD0927525.1"/>
    <property type="molecule type" value="Genomic_DNA"/>
</dbReference>
<dbReference type="Proteomes" id="UP001597068">
    <property type="component" value="Unassembled WGS sequence"/>
</dbReference>
<comment type="subcellular location">
    <subcellularLocation>
        <location evidence="1">Cell membrane</location>
        <topology evidence="1">Multi-pass membrane protein</topology>
    </subcellularLocation>
</comment>
<feature type="transmembrane region" description="Helical" evidence="6">
    <location>
        <begin position="6"/>
        <end position="29"/>
    </location>
</feature>
<proteinExistence type="predicted"/>
<evidence type="ECO:0000313" key="8">
    <source>
        <dbReference type="Proteomes" id="UP001597068"/>
    </source>
</evidence>
<evidence type="ECO:0000256" key="3">
    <source>
        <dbReference type="ARBA" id="ARBA00022692"/>
    </source>
</evidence>
<comment type="caution">
    <text evidence="7">The sequence shown here is derived from an EMBL/GenBank/DDBJ whole genome shotgun (WGS) entry which is preliminary data.</text>
</comment>
<evidence type="ECO:0000256" key="6">
    <source>
        <dbReference type="SAM" id="Phobius"/>
    </source>
</evidence>
<dbReference type="PANTHER" id="PTHR30086">
    <property type="entry name" value="ARGININE EXPORTER PROTEIN ARGO"/>
    <property type="match status" value="1"/>
</dbReference>
<keyword evidence="8" id="KW-1185">Reference proteome</keyword>
<keyword evidence="3 6" id="KW-0812">Transmembrane</keyword>
<accession>A0ABW3GD12</accession>
<dbReference type="RefSeq" id="WP_253648926.1">
    <property type="nucleotide sequence ID" value="NZ_BAAAMO010000001.1"/>
</dbReference>
<evidence type="ECO:0000256" key="2">
    <source>
        <dbReference type="ARBA" id="ARBA00022475"/>
    </source>
</evidence>
<sequence>MDLVELLPAFVLAVVVVTATPGPAFALIVQRTAVRGLRHGLATLTGTGLGLYTWVLLVASGLAVVAASEVGFVVLKIVGTIVLTWLALRAFMSWWRLRSEPTTLHSVASPVSPMSPPSFGASQVIRAVAEGFTVQMANPKAAIFLLALYPQFVPHTMPLFRTAATLGVVQVAVESSLYIALALGVNRAGEWFRRSVVRRRLEAATGTVLLALGLRLAVSHR</sequence>
<evidence type="ECO:0000256" key="4">
    <source>
        <dbReference type="ARBA" id="ARBA00022989"/>
    </source>
</evidence>
<dbReference type="PANTHER" id="PTHR30086:SF20">
    <property type="entry name" value="ARGININE EXPORTER PROTEIN ARGO-RELATED"/>
    <property type="match status" value="1"/>
</dbReference>
<dbReference type="InterPro" id="IPR001123">
    <property type="entry name" value="LeuE-type"/>
</dbReference>
<evidence type="ECO:0000313" key="7">
    <source>
        <dbReference type="EMBL" id="MFD0927525.1"/>
    </source>
</evidence>
<feature type="transmembrane region" description="Helical" evidence="6">
    <location>
        <begin position="70"/>
        <end position="88"/>
    </location>
</feature>
<evidence type="ECO:0000256" key="5">
    <source>
        <dbReference type="ARBA" id="ARBA00023136"/>
    </source>
</evidence>
<dbReference type="Pfam" id="PF01810">
    <property type="entry name" value="LysE"/>
    <property type="match status" value="1"/>
</dbReference>
<keyword evidence="5 6" id="KW-0472">Membrane</keyword>
<reference evidence="8" key="1">
    <citation type="journal article" date="2019" name="Int. J. Syst. Evol. Microbiol.">
        <title>The Global Catalogue of Microorganisms (GCM) 10K type strain sequencing project: providing services to taxonomists for standard genome sequencing and annotation.</title>
        <authorList>
            <consortium name="The Broad Institute Genomics Platform"/>
            <consortium name="The Broad Institute Genome Sequencing Center for Infectious Disease"/>
            <person name="Wu L."/>
            <person name="Ma J."/>
        </authorList>
    </citation>
    <scope>NUCLEOTIDE SEQUENCE [LARGE SCALE GENOMIC DNA]</scope>
    <source>
        <strain evidence="8">CCUG 50873</strain>
    </source>
</reference>